<dbReference type="AlphaFoldDB" id="F3NQV3"/>
<name>F3NQV3_9ACTN</name>
<evidence type="ECO:0000256" key="1">
    <source>
        <dbReference type="SAM" id="MobiDB-lite"/>
    </source>
</evidence>
<comment type="caution">
    <text evidence="2">The sequence shown here is derived from an EMBL/GenBank/DDBJ whole genome shotgun (WGS) entry which is preliminary data.</text>
</comment>
<organism evidence="2 3">
    <name type="scientific">Streptomyces griseoaurantiacus M045</name>
    <dbReference type="NCBI Taxonomy" id="996637"/>
    <lineage>
        <taxon>Bacteria</taxon>
        <taxon>Bacillati</taxon>
        <taxon>Actinomycetota</taxon>
        <taxon>Actinomycetes</taxon>
        <taxon>Kitasatosporales</taxon>
        <taxon>Streptomycetaceae</taxon>
        <taxon>Streptomyces</taxon>
        <taxon>Streptomyces aurantiacus group</taxon>
    </lineage>
</organism>
<keyword evidence="3" id="KW-1185">Reference proteome</keyword>
<reference evidence="2 3" key="1">
    <citation type="journal article" date="2011" name="J. Bacteriol.">
        <title>Draft genome sequence of the marine bacterium Streptomyces griseoaurantiacus M045, which produces novel manumycin-type antibiotics with a pABA core component.</title>
        <authorList>
            <person name="Li F."/>
            <person name="Jiang P."/>
            <person name="Zheng H."/>
            <person name="Wang S."/>
            <person name="Zhao G."/>
            <person name="Qin S."/>
            <person name="Liu Z."/>
        </authorList>
    </citation>
    <scope>NUCLEOTIDE SEQUENCE [LARGE SCALE GENOMIC DNA]</scope>
    <source>
        <strain evidence="2 3">M045</strain>
    </source>
</reference>
<dbReference type="Proteomes" id="UP000003022">
    <property type="component" value="Unassembled WGS sequence"/>
</dbReference>
<accession>F3NQV3</accession>
<dbReference type="STRING" id="996637.SGM_5517"/>
<feature type="region of interest" description="Disordered" evidence="1">
    <location>
        <begin position="1"/>
        <end position="21"/>
    </location>
</feature>
<dbReference type="EMBL" id="AEYX01000044">
    <property type="protein sequence ID" value="EGG43937.1"/>
    <property type="molecule type" value="Genomic_DNA"/>
</dbReference>
<proteinExistence type="predicted"/>
<evidence type="ECO:0000313" key="2">
    <source>
        <dbReference type="EMBL" id="EGG43937.1"/>
    </source>
</evidence>
<sequence length="62" mass="6612">MAPYAWRRSAPTGSTGRGIGQVVAGEPRSAAAHGEVSSLRVSTPWFDEMGGESSWLPGWLPR</sequence>
<protein>
    <submittedName>
        <fullName evidence="2">Uncharacterized protein</fullName>
    </submittedName>
</protein>
<evidence type="ECO:0000313" key="3">
    <source>
        <dbReference type="Proteomes" id="UP000003022"/>
    </source>
</evidence>
<gene>
    <name evidence="2" type="ORF">SGM_5517</name>
</gene>